<evidence type="ECO:0000313" key="2">
    <source>
        <dbReference type="Proteomes" id="UP000019149"/>
    </source>
</evidence>
<accession>W6TYQ2</accession>
<dbReference type="AlphaFoldDB" id="W6TYQ2"/>
<name>W6TYQ2_ECHGR</name>
<dbReference type="RefSeq" id="XP_024345106.1">
    <property type="nucleotide sequence ID" value="XM_024500480.1"/>
</dbReference>
<keyword evidence="2" id="KW-1185">Reference proteome</keyword>
<dbReference type="Proteomes" id="UP000019149">
    <property type="component" value="Unassembled WGS sequence"/>
</dbReference>
<gene>
    <name evidence="1" type="ORF">EGR_11233</name>
</gene>
<dbReference type="CTD" id="36346946"/>
<sequence>MFTSQEMLATWAKLPTCGDVSATSIRFYLIEQVRFYSQTTSPLQLSNKHFLGLLSVLFPVAIKKKQMEAAETSPHVKNIPVCYLSTV</sequence>
<dbReference type="GeneID" id="36346946"/>
<protein>
    <submittedName>
        <fullName evidence="1">Uncharacterized protein</fullName>
    </submittedName>
</protein>
<dbReference type="KEGG" id="egl:EGR_11233"/>
<reference evidence="1 2" key="1">
    <citation type="journal article" date="2013" name="Nat. Genet.">
        <title>The genome of the hydatid tapeworm Echinococcus granulosus.</title>
        <authorList>
            <person name="Zheng H."/>
            <person name="Zhang W."/>
            <person name="Zhang L."/>
            <person name="Zhang Z."/>
            <person name="Li J."/>
            <person name="Lu G."/>
            <person name="Zhu Y."/>
            <person name="Wang Y."/>
            <person name="Huang Y."/>
            <person name="Liu J."/>
            <person name="Kang H."/>
            <person name="Chen J."/>
            <person name="Wang L."/>
            <person name="Chen A."/>
            <person name="Yu S."/>
            <person name="Gao Z."/>
            <person name="Jin L."/>
            <person name="Gu W."/>
            <person name="Wang Z."/>
            <person name="Zhao L."/>
            <person name="Shi B."/>
            <person name="Wen H."/>
            <person name="Lin R."/>
            <person name="Jones M.K."/>
            <person name="Brejova B."/>
            <person name="Vinar T."/>
            <person name="Zhao G."/>
            <person name="McManus D.P."/>
            <person name="Chen Z."/>
            <person name="Zhou Y."/>
            <person name="Wang S."/>
        </authorList>
    </citation>
    <scope>NUCLEOTIDE SEQUENCE [LARGE SCALE GENOMIC DNA]</scope>
</reference>
<dbReference type="EMBL" id="APAU02000576">
    <property type="protein sequence ID" value="EUB53910.1"/>
    <property type="molecule type" value="Genomic_DNA"/>
</dbReference>
<organism evidence="1 2">
    <name type="scientific">Echinococcus granulosus</name>
    <name type="common">Hydatid tapeworm</name>
    <dbReference type="NCBI Taxonomy" id="6210"/>
    <lineage>
        <taxon>Eukaryota</taxon>
        <taxon>Metazoa</taxon>
        <taxon>Spiralia</taxon>
        <taxon>Lophotrochozoa</taxon>
        <taxon>Platyhelminthes</taxon>
        <taxon>Cestoda</taxon>
        <taxon>Eucestoda</taxon>
        <taxon>Cyclophyllidea</taxon>
        <taxon>Taeniidae</taxon>
        <taxon>Echinococcus</taxon>
        <taxon>Echinococcus granulosus group</taxon>
    </lineage>
</organism>
<proteinExistence type="predicted"/>
<evidence type="ECO:0000313" key="1">
    <source>
        <dbReference type="EMBL" id="EUB53910.1"/>
    </source>
</evidence>
<comment type="caution">
    <text evidence="1">The sequence shown here is derived from an EMBL/GenBank/DDBJ whole genome shotgun (WGS) entry which is preliminary data.</text>
</comment>